<evidence type="ECO:0000259" key="5">
    <source>
        <dbReference type="Pfam" id="PF00890"/>
    </source>
</evidence>
<dbReference type="InterPro" id="IPR036188">
    <property type="entry name" value="FAD/NAD-bd_sf"/>
</dbReference>
<proteinExistence type="predicted"/>
<evidence type="ECO:0000313" key="7">
    <source>
        <dbReference type="Proteomes" id="UP000712673"/>
    </source>
</evidence>
<feature type="non-terminal residue" evidence="6">
    <location>
        <position position="1"/>
    </location>
</feature>
<keyword evidence="2" id="KW-0285">Flavoprotein</keyword>
<comment type="cofactor">
    <cofactor evidence="1">
        <name>FAD</name>
        <dbReference type="ChEBI" id="CHEBI:57692"/>
    </cofactor>
</comment>
<dbReference type="Gene3D" id="3.50.50.60">
    <property type="entry name" value="FAD/NAD(P)-binding domain"/>
    <property type="match status" value="1"/>
</dbReference>
<comment type="caution">
    <text evidence="6">The sequence shown here is derived from an EMBL/GenBank/DDBJ whole genome shotgun (WGS) entry which is preliminary data.</text>
</comment>
<dbReference type="Proteomes" id="UP000712673">
    <property type="component" value="Unassembled WGS sequence"/>
</dbReference>
<keyword evidence="3" id="KW-0274">FAD</keyword>
<accession>A0A937W3L0</accession>
<organism evidence="6 7">
    <name type="scientific">Tectimicrobiota bacterium</name>
    <dbReference type="NCBI Taxonomy" id="2528274"/>
    <lineage>
        <taxon>Bacteria</taxon>
        <taxon>Pseudomonadati</taxon>
        <taxon>Nitrospinota/Tectimicrobiota group</taxon>
        <taxon>Candidatus Tectimicrobiota</taxon>
    </lineage>
</organism>
<evidence type="ECO:0000256" key="4">
    <source>
        <dbReference type="ARBA" id="ARBA00023002"/>
    </source>
</evidence>
<dbReference type="AlphaFoldDB" id="A0A937W3L0"/>
<sequence length="171" mass="18105">AGIGDGHNGGGPIWAVFDADAVQRSHWNPYPPEVDIDGGFFFSANTLGELAKKIVMKYQRVPMPPENLEATVARYNAFVDSGVDSDFGKPSPAYKIARAPFFAAWATPVPHDCRAGLRINSHCQVVDLQGQVIPGLYCGGESAGGFSLHGLARAVCQGYIAAKHATGESSS</sequence>
<reference evidence="6" key="1">
    <citation type="submission" date="2019-03" db="EMBL/GenBank/DDBJ databases">
        <title>Lake Tanganyika Metagenome-Assembled Genomes (MAGs).</title>
        <authorList>
            <person name="Tran P."/>
        </authorList>
    </citation>
    <scope>NUCLEOTIDE SEQUENCE</scope>
    <source>
        <strain evidence="6">K_DeepCast_65m_m2_066</strain>
    </source>
</reference>
<evidence type="ECO:0000256" key="2">
    <source>
        <dbReference type="ARBA" id="ARBA00022630"/>
    </source>
</evidence>
<dbReference type="PANTHER" id="PTHR43400:SF10">
    <property type="entry name" value="3-OXOSTEROID 1-DEHYDROGENASE"/>
    <property type="match status" value="1"/>
</dbReference>
<protein>
    <submittedName>
        <fullName evidence="6">FAD-binding protein</fullName>
    </submittedName>
</protein>
<dbReference type="Gene3D" id="3.90.700.10">
    <property type="entry name" value="Succinate dehydrogenase/fumarate reductase flavoprotein, catalytic domain"/>
    <property type="match status" value="1"/>
</dbReference>
<dbReference type="InterPro" id="IPR003953">
    <property type="entry name" value="FAD-dep_OxRdtase_2_FAD-bd"/>
</dbReference>
<dbReference type="PANTHER" id="PTHR43400">
    <property type="entry name" value="FUMARATE REDUCTASE"/>
    <property type="match status" value="1"/>
</dbReference>
<feature type="domain" description="FAD-dependent oxidoreductase 2 FAD-binding" evidence="5">
    <location>
        <begin position="62"/>
        <end position="146"/>
    </location>
</feature>
<name>A0A937W3L0_UNCTE</name>
<dbReference type="GO" id="GO:0008202">
    <property type="term" value="P:steroid metabolic process"/>
    <property type="evidence" value="ECO:0007669"/>
    <property type="project" value="UniProtKB-ARBA"/>
</dbReference>
<dbReference type="EMBL" id="VGLS01000760">
    <property type="protein sequence ID" value="MBM3226022.1"/>
    <property type="molecule type" value="Genomic_DNA"/>
</dbReference>
<gene>
    <name evidence="6" type="ORF">FJZ47_19810</name>
</gene>
<dbReference type="InterPro" id="IPR050315">
    <property type="entry name" value="FAD-oxidoreductase_2"/>
</dbReference>
<dbReference type="GO" id="GO:0016491">
    <property type="term" value="F:oxidoreductase activity"/>
    <property type="evidence" value="ECO:0007669"/>
    <property type="project" value="UniProtKB-KW"/>
</dbReference>
<dbReference type="SUPFAM" id="SSF51905">
    <property type="entry name" value="FAD/NAD(P)-binding domain"/>
    <property type="match status" value="1"/>
</dbReference>
<dbReference type="InterPro" id="IPR027477">
    <property type="entry name" value="Succ_DH/fumarate_Rdtase_cat_sf"/>
</dbReference>
<evidence type="ECO:0000256" key="3">
    <source>
        <dbReference type="ARBA" id="ARBA00022827"/>
    </source>
</evidence>
<evidence type="ECO:0000256" key="1">
    <source>
        <dbReference type="ARBA" id="ARBA00001974"/>
    </source>
</evidence>
<dbReference type="SUPFAM" id="SSF56425">
    <property type="entry name" value="Succinate dehydrogenase/fumarate reductase flavoprotein, catalytic domain"/>
    <property type="match status" value="1"/>
</dbReference>
<evidence type="ECO:0000313" key="6">
    <source>
        <dbReference type="EMBL" id="MBM3226022.1"/>
    </source>
</evidence>
<dbReference type="Pfam" id="PF00890">
    <property type="entry name" value="FAD_binding_2"/>
    <property type="match status" value="1"/>
</dbReference>
<keyword evidence="4" id="KW-0560">Oxidoreductase</keyword>